<accession>A0A6D2LBH5</accession>
<dbReference type="Proteomes" id="UP000467841">
    <property type="component" value="Unassembled WGS sequence"/>
</dbReference>
<evidence type="ECO:0000256" key="1">
    <source>
        <dbReference type="SAM" id="MobiDB-lite"/>
    </source>
</evidence>
<evidence type="ECO:0000313" key="3">
    <source>
        <dbReference type="Proteomes" id="UP000467841"/>
    </source>
</evidence>
<organism evidence="2 3">
    <name type="scientific">Microthlaspi erraticum</name>
    <dbReference type="NCBI Taxonomy" id="1685480"/>
    <lineage>
        <taxon>Eukaryota</taxon>
        <taxon>Viridiplantae</taxon>
        <taxon>Streptophyta</taxon>
        <taxon>Embryophyta</taxon>
        <taxon>Tracheophyta</taxon>
        <taxon>Spermatophyta</taxon>
        <taxon>Magnoliopsida</taxon>
        <taxon>eudicotyledons</taxon>
        <taxon>Gunneridae</taxon>
        <taxon>Pentapetalae</taxon>
        <taxon>rosids</taxon>
        <taxon>malvids</taxon>
        <taxon>Brassicales</taxon>
        <taxon>Brassicaceae</taxon>
        <taxon>Coluteocarpeae</taxon>
        <taxon>Microthlaspi</taxon>
    </lineage>
</organism>
<proteinExistence type="predicted"/>
<evidence type="ECO:0000313" key="2">
    <source>
        <dbReference type="EMBL" id="CAA7062090.1"/>
    </source>
</evidence>
<comment type="caution">
    <text evidence="2">The sequence shown here is derived from an EMBL/GenBank/DDBJ whole genome shotgun (WGS) entry which is preliminary data.</text>
</comment>
<dbReference type="EMBL" id="CACVBM020001917">
    <property type="protein sequence ID" value="CAA7062090.1"/>
    <property type="molecule type" value="Genomic_DNA"/>
</dbReference>
<keyword evidence="3" id="KW-1185">Reference proteome</keyword>
<dbReference type="AlphaFoldDB" id="A0A6D2LBH5"/>
<sequence>MLEEKDKEIPESDMNLRRKLDEGRPLRKELEHSRSNSEMTDIALDPPSQSHADRGISQMSVVAGLQIVWSRQCHVGYASVKTVMNICCESKERKAR</sequence>
<feature type="region of interest" description="Disordered" evidence="1">
    <location>
        <begin position="1"/>
        <end position="53"/>
    </location>
</feature>
<reference evidence="2" key="1">
    <citation type="submission" date="2020-01" db="EMBL/GenBank/DDBJ databases">
        <authorList>
            <person name="Mishra B."/>
        </authorList>
    </citation>
    <scope>NUCLEOTIDE SEQUENCE [LARGE SCALE GENOMIC DNA]</scope>
</reference>
<protein>
    <submittedName>
        <fullName evidence="2">Uncharacterized protein</fullName>
    </submittedName>
</protein>
<gene>
    <name evidence="2" type="ORF">MERR_LOCUS49326</name>
</gene>
<feature type="compositionally biased region" description="Basic and acidic residues" evidence="1">
    <location>
        <begin position="1"/>
        <end position="35"/>
    </location>
</feature>
<name>A0A6D2LBH5_9BRAS</name>